<comment type="caution">
    <text evidence="1">The sequence shown here is derived from an EMBL/GenBank/DDBJ whole genome shotgun (WGS) entry which is preliminary data.</text>
</comment>
<name>A0A9P6NID5_9BASI</name>
<reference evidence="1" key="1">
    <citation type="submission" date="2013-11" db="EMBL/GenBank/DDBJ databases">
        <title>Genome sequence of the fusiform rust pathogen reveals effectors for host alternation and coevolution with pine.</title>
        <authorList>
            <consortium name="DOE Joint Genome Institute"/>
            <person name="Smith K."/>
            <person name="Pendleton A."/>
            <person name="Kubisiak T."/>
            <person name="Anderson C."/>
            <person name="Salamov A."/>
            <person name="Aerts A."/>
            <person name="Riley R."/>
            <person name="Clum A."/>
            <person name="Lindquist E."/>
            <person name="Ence D."/>
            <person name="Campbell M."/>
            <person name="Kronenberg Z."/>
            <person name="Feau N."/>
            <person name="Dhillon B."/>
            <person name="Hamelin R."/>
            <person name="Burleigh J."/>
            <person name="Smith J."/>
            <person name="Yandell M."/>
            <person name="Nelson C."/>
            <person name="Grigoriev I."/>
            <person name="Davis J."/>
        </authorList>
    </citation>
    <scope>NUCLEOTIDE SEQUENCE</scope>
    <source>
        <strain evidence="1">G11</strain>
    </source>
</reference>
<organism evidence="1 2">
    <name type="scientific">Cronartium quercuum f. sp. fusiforme G11</name>
    <dbReference type="NCBI Taxonomy" id="708437"/>
    <lineage>
        <taxon>Eukaryota</taxon>
        <taxon>Fungi</taxon>
        <taxon>Dikarya</taxon>
        <taxon>Basidiomycota</taxon>
        <taxon>Pucciniomycotina</taxon>
        <taxon>Pucciniomycetes</taxon>
        <taxon>Pucciniales</taxon>
        <taxon>Coleosporiaceae</taxon>
        <taxon>Cronartium</taxon>
    </lineage>
</organism>
<proteinExistence type="predicted"/>
<dbReference type="OrthoDB" id="2497425at2759"/>
<keyword evidence="2" id="KW-1185">Reference proteome</keyword>
<gene>
    <name evidence="1" type="ORF">CROQUDRAFT_42706</name>
</gene>
<dbReference type="AlphaFoldDB" id="A0A9P6NID5"/>
<dbReference type="PANTHER" id="PTHR45023:SF4">
    <property type="entry name" value="GLYCINE-RICH PROTEIN-RELATED"/>
    <property type="match status" value="1"/>
</dbReference>
<evidence type="ECO:0000313" key="2">
    <source>
        <dbReference type="Proteomes" id="UP000886653"/>
    </source>
</evidence>
<sequence length="122" mass="13656">MPTKKFNRNGEKKSRSANWTSIEGQHLAVSYITVGEEPKWANDQSGLEFWKKVPSVSYLLRDLCSWGNKICPATLKFSSFYAKISCNLGSGTSLTDWLCQAKALYSSEKDGQDFKHVSLPGK</sequence>
<evidence type="ECO:0000313" key="1">
    <source>
        <dbReference type="EMBL" id="KAG0147525.1"/>
    </source>
</evidence>
<accession>A0A9P6NID5</accession>
<dbReference type="Proteomes" id="UP000886653">
    <property type="component" value="Unassembled WGS sequence"/>
</dbReference>
<dbReference type="EMBL" id="MU167247">
    <property type="protein sequence ID" value="KAG0147525.1"/>
    <property type="molecule type" value="Genomic_DNA"/>
</dbReference>
<protein>
    <submittedName>
        <fullName evidence="1">Uncharacterized protein</fullName>
    </submittedName>
</protein>
<dbReference type="PANTHER" id="PTHR45023">
    <property type="match status" value="1"/>
</dbReference>